<dbReference type="EMBL" id="VSSQ01005710">
    <property type="protein sequence ID" value="MPM30144.1"/>
    <property type="molecule type" value="Genomic_DNA"/>
</dbReference>
<proteinExistence type="predicted"/>
<gene>
    <name evidence="1" type="ORF">SDC9_76689</name>
</gene>
<dbReference type="AlphaFoldDB" id="A0A644YVU1"/>
<comment type="caution">
    <text evidence="1">The sequence shown here is derived from an EMBL/GenBank/DDBJ whole genome shotgun (WGS) entry which is preliminary data.</text>
</comment>
<protein>
    <submittedName>
        <fullName evidence="1">Uncharacterized protein</fullName>
    </submittedName>
</protein>
<accession>A0A644YVU1</accession>
<organism evidence="1">
    <name type="scientific">bioreactor metagenome</name>
    <dbReference type="NCBI Taxonomy" id="1076179"/>
    <lineage>
        <taxon>unclassified sequences</taxon>
        <taxon>metagenomes</taxon>
        <taxon>ecological metagenomes</taxon>
    </lineage>
</organism>
<reference evidence="1" key="1">
    <citation type="submission" date="2019-08" db="EMBL/GenBank/DDBJ databases">
        <authorList>
            <person name="Kucharzyk K."/>
            <person name="Murdoch R.W."/>
            <person name="Higgins S."/>
            <person name="Loffler F."/>
        </authorList>
    </citation>
    <scope>NUCLEOTIDE SEQUENCE</scope>
</reference>
<name>A0A644YVU1_9ZZZZ</name>
<evidence type="ECO:0000313" key="1">
    <source>
        <dbReference type="EMBL" id="MPM30144.1"/>
    </source>
</evidence>
<sequence>MPYSQITNPSVTAYDAATGTFLGEARFTLTREAEKALLDWVNFRVPIPSFIVVDSVFVPSDMYVPIIPNKIYHQEGIFRALFTRTDTGQKVPIEMRGTYDWRTRSVDPGTNVESAEFSNIRMNPYQQTVY</sequence>